<dbReference type="Proteomes" id="UP000281391">
    <property type="component" value="Chromosome"/>
</dbReference>
<dbReference type="Pfam" id="PF02566">
    <property type="entry name" value="OsmC"/>
    <property type="match status" value="1"/>
</dbReference>
<gene>
    <name evidence="1" type="primary">yhfA</name>
    <name evidence="1" type="ORF">NCTC11214_01319</name>
</gene>
<organism evidence="1 2">
    <name type="scientific">Serratia odorifera</name>
    <dbReference type="NCBI Taxonomy" id="618"/>
    <lineage>
        <taxon>Bacteria</taxon>
        <taxon>Pseudomonadati</taxon>
        <taxon>Pseudomonadota</taxon>
        <taxon>Gammaproteobacteria</taxon>
        <taxon>Enterobacterales</taxon>
        <taxon>Yersiniaceae</taxon>
        <taxon>Serratia</taxon>
    </lineage>
</organism>
<dbReference type="InterPro" id="IPR015946">
    <property type="entry name" value="KH_dom-like_a/b"/>
</dbReference>
<evidence type="ECO:0000313" key="1">
    <source>
        <dbReference type="EMBL" id="VDZ54168.1"/>
    </source>
</evidence>
<dbReference type="SUPFAM" id="SSF82784">
    <property type="entry name" value="OsmC-like"/>
    <property type="match status" value="1"/>
</dbReference>
<dbReference type="InterPro" id="IPR003718">
    <property type="entry name" value="OsmC/Ohr_fam"/>
</dbReference>
<dbReference type="KEGG" id="sof:NCTC11214_01319"/>
<proteinExistence type="predicted"/>
<dbReference type="InterPro" id="IPR036102">
    <property type="entry name" value="OsmC/Ohrsf"/>
</dbReference>
<dbReference type="EMBL" id="LR134117">
    <property type="protein sequence ID" value="VDZ54168.1"/>
    <property type="molecule type" value="Genomic_DNA"/>
</dbReference>
<sequence length="169" mass="18084">MQARVKWVEGLTFLGESASGHQVLMDGNAGDKAPSPMEMVLMSVGGCSAIDVVSILQKGRHDVRDCEVKLTSERREEAPRVFTHINLHFIVSGKGLGDKAVERAVDLSADKYCSVALMLGKAASVTHSFEVREVPNGMWRGGLILPAPVRCRLATQSFCLPAAAAPAVP</sequence>
<evidence type="ECO:0000313" key="2">
    <source>
        <dbReference type="Proteomes" id="UP000281391"/>
    </source>
</evidence>
<dbReference type="PANTHER" id="PTHR34352:SF1">
    <property type="entry name" value="PROTEIN YHFA"/>
    <property type="match status" value="1"/>
</dbReference>
<dbReference type="Gene3D" id="2.20.25.10">
    <property type="match status" value="1"/>
</dbReference>
<protein>
    <submittedName>
        <fullName evidence="1">OsmC-like protein</fullName>
    </submittedName>
</protein>
<dbReference type="AlphaFoldDB" id="A0A447KN84"/>
<reference evidence="1 2" key="1">
    <citation type="submission" date="2018-12" db="EMBL/GenBank/DDBJ databases">
        <authorList>
            <consortium name="Pathogen Informatics"/>
        </authorList>
    </citation>
    <scope>NUCLEOTIDE SEQUENCE [LARGE SCALE GENOMIC DNA]</scope>
    <source>
        <strain evidence="1 2">NCTC11214</strain>
    </source>
</reference>
<dbReference type="NCBIfam" id="NF008009">
    <property type="entry name" value="PRK10738.1"/>
    <property type="match status" value="1"/>
</dbReference>
<name>A0A447KN84_SEROD</name>
<dbReference type="PANTHER" id="PTHR34352">
    <property type="entry name" value="PROTEIN YHFA"/>
    <property type="match status" value="1"/>
</dbReference>
<accession>A0A447KN84</accession>
<dbReference type="Gene3D" id="3.30.300.20">
    <property type="match status" value="1"/>
</dbReference>